<evidence type="ECO:0000313" key="6">
    <source>
        <dbReference type="EMBL" id="OQW87510.1"/>
    </source>
</evidence>
<comment type="caution">
    <text evidence="6">The sequence shown here is derived from an EMBL/GenBank/DDBJ whole genome shotgun (WGS) entry which is preliminary data.</text>
</comment>
<accession>A0A1W9KT01</accession>
<dbReference type="EMBL" id="MTEI01000008">
    <property type="protein sequence ID" value="OQW87510.1"/>
    <property type="molecule type" value="Genomic_DNA"/>
</dbReference>
<feature type="binding site" evidence="5">
    <location>
        <position position="73"/>
    </location>
    <ligand>
        <name>Zn(2+)</name>
        <dbReference type="ChEBI" id="CHEBI:29105"/>
    </ligand>
</feature>
<protein>
    <recommendedName>
        <fullName evidence="5">Hydrogenase maturation factor HypA</fullName>
    </recommendedName>
</protein>
<sequence length="124" mass="13019">MHEMSLAEGVLQTIEDAARRDNFSQVVAVWLEIGALAAVEVEALTFCFDAVTRGTVAQGARLEIISVPGQGWCAACARSVPMLALYDACPHCGGYPVQVTGGTGMRVKDIDVAQTVVYVGGSSD</sequence>
<dbReference type="PROSITE" id="PS01249">
    <property type="entry name" value="HYPA"/>
    <property type="match status" value="1"/>
</dbReference>
<comment type="similarity">
    <text evidence="1 5">Belongs to the HypA/HybF family.</text>
</comment>
<dbReference type="PANTHER" id="PTHR34535:SF3">
    <property type="entry name" value="HYDROGENASE MATURATION FACTOR HYPA"/>
    <property type="match status" value="1"/>
</dbReference>
<evidence type="ECO:0000256" key="1">
    <source>
        <dbReference type="ARBA" id="ARBA00010748"/>
    </source>
</evidence>
<organism evidence="6 7">
    <name type="scientific">Rhodoferax ferrireducens</name>
    <dbReference type="NCBI Taxonomy" id="192843"/>
    <lineage>
        <taxon>Bacteria</taxon>
        <taxon>Pseudomonadati</taxon>
        <taxon>Pseudomonadota</taxon>
        <taxon>Betaproteobacteria</taxon>
        <taxon>Burkholderiales</taxon>
        <taxon>Comamonadaceae</taxon>
        <taxon>Rhodoferax</taxon>
    </lineage>
</organism>
<evidence type="ECO:0000256" key="4">
    <source>
        <dbReference type="ARBA" id="ARBA00022833"/>
    </source>
</evidence>
<comment type="function">
    <text evidence="5">Involved in the maturation of [NiFe] hydrogenases. Required for nickel insertion into the metal center of the hydrogenase.</text>
</comment>
<dbReference type="FunFam" id="3.30.2320.80:FF:000001">
    <property type="entry name" value="Hydrogenase maturation factor HypA"/>
    <property type="match status" value="1"/>
</dbReference>
<dbReference type="NCBIfam" id="TIGR00100">
    <property type="entry name" value="hypA"/>
    <property type="match status" value="1"/>
</dbReference>
<keyword evidence="3 5" id="KW-0479">Metal-binding</keyword>
<dbReference type="GO" id="GO:0016530">
    <property type="term" value="F:metallochaperone activity"/>
    <property type="evidence" value="ECO:0007669"/>
    <property type="project" value="UniProtKB-ARBA"/>
</dbReference>
<dbReference type="HAMAP" id="MF_00213">
    <property type="entry name" value="HypA_HybF"/>
    <property type="match status" value="1"/>
</dbReference>
<name>A0A1W9KT01_9BURK</name>
<feature type="binding site" evidence="5">
    <location>
        <position position="2"/>
    </location>
    <ligand>
        <name>Ni(2+)</name>
        <dbReference type="ChEBI" id="CHEBI:49786"/>
    </ligand>
</feature>
<dbReference type="Gene3D" id="3.30.2320.80">
    <property type="match status" value="1"/>
</dbReference>
<evidence type="ECO:0000256" key="5">
    <source>
        <dbReference type="HAMAP-Rule" id="MF_00213"/>
    </source>
</evidence>
<reference evidence="6 7" key="1">
    <citation type="submission" date="2017-01" db="EMBL/GenBank/DDBJ databases">
        <title>Novel large sulfur bacteria in the metagenomes of groundwater-fed chemosynthetic microbial mats in the Lake Huron basin.</title>
        <authorList>
            <person name="Sharrar A.M."/>
            <person name="Flood B.E."/>
            <person name="Bailey J.V."/>
            <person name="Jones D.S."/>
            <person name="Biddanda B."/>
            <person name="Ruberg S.A."/>
            <person name="Marcus D.N."/>
            <person name="Dick G.J."/>
        </authorList>
    </citation>
    <scope>NUCLEOTIDE SEQUENCE [LARGE SCALE GENOMIC DNA]</scope>
    <source>
        <strain evidence="6">A7</strain>
    </source>
</reference>
<dbReference type="AlphaFoldDB" id="A0A1W9KT01"/>
<keyword evidence="2 5" id="KW-0533">Nickel</keyword>
<gene>
    <name evidence="5" type="primary">hypA</name>
    <name evidence="6" type="ORF">BWK72_13345</name>
</gene>
<keyword evidence="4 5" id="KW-0862">Zinc</keyword>
<feature type="binding site" evidence="5">
    <location>
        <position position="92"/>
    </location>
    <ligand>
        <name>Zn(2+)</name>
        <dbReference type="ChEBI" id="CHEBI:29105"/>
    </ligand>
</feature>
<feature type="binding site" evidence="5">
    <location>
        <position position="89"/>
    </location>
    <ligand>
        <name>Zn(2+)</name>
        <dbReference type="ChEBI" id="CHEBI:29105"/>
    </ligand>
</feature>
<evidence type="ECO:0000256" key="2">
    <source>
        <dbReference type="ARBA" id="ARBA00022596"/>
    </source>
</evidence>
<evidence type="ECO:0000313" key="7">
    <source>
        <dbReference type="Proteomes" id="UP000192505"/>
    </source>
</evidence>
<dbReference type="PANTHER" id="PTHR34535">
    <property type="entry name" value="HYDROGENASE MATURATION FACTOR HYPA"/>
    <property type="match status" value="1"/>
</dbReference>
<evidence type="ECO:0000256" key="3">
    <source>
        <dbReference type="ARBA" id="ARBA00022723"/>
    </source>
</evidence>
<dbReference type="Pfam" id="PF01155">
    <property type="entry name" value="HypA"/>
    <property type="match status" value="1"/>
</dbReference>
<dbReference type="GO" id="GO:0051604">
    <property type="term" value="P:protein maturation"/>
    <property type="evidence" value="ECO:0007669"/>
    <property type="project" value="InterPro"/>
</dbReference>
<dbReference type="InterPro" id="IPR000688">
    <property type="entry name" value="HypA/HybF"/>
</dbReference>
<dbReference type="GO" id="GO:0016151">
    <property type="term" value="F:nickel cation binding"/>
    <property type="evidence" value="ECO:0007669"/>
    <property type="project" value="UniProtKB-UniRule"/>
</dbReference>
<dbReference type="GO" id="GO:0008270">
    <property type="term" value="F:zinc ion binding"/>
    <property type="evidence" value="ECO:0007669"/>
    <property type="project" value="UniProtKB-UniRule"/>
</dbReference>
<proteinExistence type="inferred from homology"/>
<dbReference type="PIRSF" id="PIRSF004761">
    <property type="entry name" value="Hydrgn_mat_HypA"/>
    <property type="match status" value="1"/>
</dbReference>
<dbReference type="InterPro" id="IPR020538">
    <property type="entry name" value="Hydgase_Ni_incorp_HypA/HybF_CS"/>
</dbReference>
<dbReference type="Proteomes" id="UP000192505">
    <property type="component" value="Unassembled WGS sequence"/>
</dbReference>
<feature type="binding site" evidence="5">
    <location>
        <position position="76"/>
    </location>
    <ligand>
        <name>Zn(2+)</name>
        <dbReference type="ChEBI" id="CHEBI:29105"/>
    </ligand>
</feature>